<dbReference type="Pfam" id="PF01678">
    <property type="entry name" value="DAP_epimerase"/>
    <property type="match status" value="2"/>
</dbReference>
<dbReference type="NCBIfam" id="TIGR00652">
    <property type="entry name" value="DapF"/>
    <property type="match status" value="1"/>
</dbReference>
<feature type="binding site" evidence="3">
    <location>
        <begin position="199"/>
        <end position="200"/>
    </location>
    <ligand>
        <name>substrate</name>
    </ligand>
</feature>
<comment type="caution">
    <text evidence="3">Lacks conserved residue(s) required for the propagation of feature annotation.</text>
</comment>
<feature type="active site" description="Proton acceptor" evidence="3">
    <location>
        <position position="198"/>
    </location>
</feature>
<evidence type="ECO:0000256" key="1">
    <source>
        <dbReference type="ARBA" id="ARBA00010219"/>
    </source>
</evidence>
<dbReference type="SUPFAM" id="SSF54506">
    <property type="entry name" value="Diaminopimelate epimerase-like"/>
    <property type="match status" value="2"/>
</dbReference>
<feature type="active site" description="Proton donor" evidence="3">
    <location>
        <position position="75"/>
    </location>
</feature>
<gene>
    <name evidence="3 5" type="primary">dapF</name>
    <name evidence="5" type="ORF">GCM10023331_37240</name>
</gene>
<proteinExistence type="inferred from homology"/>
<dbReference type="HAMAP" id="MF_00197">
    <property type="entry name" value="DAP_epimerase"/>
    <property type="match status" value="1"/>
</dbReference>
<comment type="similarity">
    <text evidence="1 3">Belongs to the diaminopimelate epimerase family.</text>
</comment>
<feature type="binding site" evidence="3">
    <location>
        <position position="171"/>
    </location>
    <ligand>
        <name>substrate</name>
    </ligand>
</feature>
<evidence type="ECO:0000256" key="4">
    <source>
        <dbReference type="NCBIfam" id="TIGR00652"/>
    </source>
</evidence>
<comment type="pathway">
    <text evidence="3">Amino-acid biosynthesis; L-lysine biosynthesis via DAP pathway; DL-2,6-diaminopimelate from LL-2,6-diaminopimelate: step 1/1.</text>
</comment>
<feature type="site" description="Could be important to modulate the pK values of the two catalytic cysteine residues" evidence="3">
    <location>
        <position position="188"/>
    </location>
</feature>
<comment type="caution">
    <text evidence="5">The sequence shown here is derived from an EMBL/GenBank/DDBJ whole genome shotgun (WGS) entry which is preliminary data.</text>
</comment>
<keyword evidence="6" id="KW-1185">Reference proteome</keyword>
<dbReference type="EC" id="5.1.1.7" evidence="3 4"/>
<feature type="binding site" evidence="3">
    <location>
        <begin position="188"/>
        <end position="189"/>
    </location>
    <ligand>
        <name>substrate</name>
    </ligand>
</feature>
<feature type="binding site" evidence="3">
    <location>
        <begin position="76"/>
        <end position="77"/>
    </location>
    <ligand>
        <name>substrate</name>
    </ligand>
</feature>
<dbReference type="RefSeq" id="WP_345374601.1">
    <property type="nucleotide sequence ID" value="NZ_BAABJX010000062.1"/>
</dbReference>
<name>A0ABP9DJT5_9BACT</name>
<dbReference type="InterPro" id="IPR001653">
    <property type="entry name" value="DAP_epimerase_DapF"/>
</dbReference>
<evidence type="ECO:0000256" key="2">
    <source>
        <dbReference type="ARBA" id="ARBA00023235"/>
    </source>
</evidence>
<keyword evidence="3" id="KW-0028">Amino-acid biosynthesis</keyword>
<keyword evidence="2 3" id="KW-0413">Isomerase</keyword>
<feature type="binding site" evidence="3">
    <location>
        <position position="14"/>
    </location>
    <ligand>
        <name>substrate</name>
    </ligand>
</feature>
<keyword evidence="3" id="KW-0457">Lysine biosynthesis</keyword>
<dbReference type="Proteomes" id="UP001500298">
    <property type="component" value="Unassembled WGS sequence"/>
</dbReference>
<dbReference type="PANTHER" id="PTHR31689:SF0">
    <property type="entry name" value="DIAMINOPIMELATE EPIMERASE"/>
    <property type="match status" value="1"/>
</dbReference>
<dbReference type="Gene3D" id="3.10.310.10">
    <property type="entry name" value="Diaminopimelate Epimerase, Chain A, domain 1"/>
    <property type="match status" value="2"/>
</dbReference>
<protein>
    <recommendedName>
        <fullName evidence="3 4">Diaminopimelate epimerase</fullName>
        <shortName evidence="3">DAP epimerase</shortName>
        <ecNumber evidence="3 4">5.1.1.7</ecNumber>
    </recommendedName>
    <alternativeName>
        <fullName evidence="3">PLP-independent amino acid racemase</fullName>
    </alternativeName>
</protein>
<reference evidence="6" key="1">
    <citation type="journal article" date="2019" name="Int. J. Syst. Evol. Microbiol.">
        <title>The Global Catalogue of Microorganisms (GCM) 10K type strain sequencing project: providing services to taxonomists for standard genome sequencing and annotation.</title>
        <authorList>
            <consortium name="The Broad Institute Genomics Platform"/>
            <consortium name="The Broad Institute Genome Sequencing Center for Infectious Disease"/>
            <person name="Wu L."/>
            <person name="Ma J."/>
        </authorList>
    </citation>
    <scope>NUCLEOTIDE SEQUENCE [LARGE SCALE GENOMIC DNA]</scope>
    <source>
        <strain evidence="6">JCM 18326</strain>
    </source>
</reference>
<evidence type="ECO:0000256" key="3">
    <source>
        <dbReference type="HAMAP-Rule" id="MF_00197"/>
    </source>
</evidence>
<organism evidence="5 6">
    <name type="scientific">Algivirga pacifica</name>
    <dbReference type="NCBI Taxonomy" id="1162670"/>
    <lineage>
        <taxon>Bacteria</taxon>
        <taxon>Pseudomonadati</taxon>
        <taxon>Bacteroidota</taxon>
        <taxon>Cytophagia</taxon>
        <taxon>Cytophagales</taxon>
        <taxon>Flammeovirgaceae</taxon>
        <taxon>Algivirga</taxon>
    </lineage>
</organism>
<comment type="function">
    <text evidence="3">Catalyzes the stereoinversion of LL-2,6-diaminopimelate (L,L-DAP) to meso-diaminopimelate (meso-DAP), a precursor of L-lysine and an essential component of the bacterial peptidoglycan.</text>
</comment>
<accession>A0ABP9DJT5</accession>
<evidence type="ECO:0000313" key="5">
    <source>
        <dbReference type="EMBL" id="GAA4849128.1"/>
    </source>
</evidence>
<evidence type="ECO:0000313" key="6">
    <source>
        <dbReference type="Proteomes" id="UP001500298"/>
    </source>
</evidence>
<dbReference type="EMBL" id="BAABJX010000062">
    <property type="protein sequence ID" value="GAA4849128.1"/>
    <property type="molecule type" value="Genomic_DNA"/>
</dbReference>
<comment type="subcellular location">
    <subcellularLocation>
        <location evidence="3">Cytoplasm</location>
    </subcellularLocation>
</comment>
<comment type="subunit">
    <text evidence="3">Homodimer.</text>
</comment>
<keyword evidence="3" id="KW-0963">Cytoplasm</keyword>
<comment type="catalytic activity">
    <reaction evidence="3">
        <text>(2S,6S)-2,6-diaminopimelate = meso-2,6-diaminopimelate</text>
        <dbReference type="Rhea" id="RHEA:15393"/>
        <dbReference type="ChEBI" id="CHEBI:57609"/>
        <dbReference type="ChEBI" id="CHEBI:57791"/>
        <dbReference type="EC" id="5.1.1.7"/>
    </reaction>
</comment>
<dbReference type="PANTHER" id="PTHR31689">
    <property type="entry name" value="DIAMINOPIMELATE EPIMERASE, CHLOROPLASTIC"/>
    <property type="match status" value="1"/>
</dbReference>
<sequence length="258" mass="29165">MKSITFYKYQGTGNDFVVIDDRKETFDIEDYHLVHRLCDRRFGVGADGLILIRNHEAYDFEMVYFNADGHVGSMCGNGGRCAVQFAKFLDIFDKQTTFWAADGLHEAFIEDELVHLKMNAPKEIEEGDDYFFMDTGSPHYVSFKDDIGQYNMYAEGRKIRYNDRFKEEGTNVNFVERRADGLKVRTYERGVEDETFSCGTGVTACVIAAGLQGAESPVAVEVEGGDLMVSFDKKDDNSFDNVYLIGPAVQVFEGKINV</sequence>
<feature type="site" description="Could be important to modulate the pK values of the two catalytic cysteine residues" evidence="3">
    <location>
        <position position="139"/>
    </location>
</feature>
<feature type="binding site" evidence="3">
    <location>
        <position position="66"/>
    </location>
    <ligand>
        <name>substrate</name>
    </ligand>
</feature>